<dbReference type="Pfam" id="PF00067">
    <property type="entry name" value="p450"/>
    <property type="match status" value="1"/>
</dbReference>
<name>A0A915EDY5_9BILA</name>
<keyword evidence="4" id="KW-1185">Reference proteome</keyword>
<dbReference type="PANTHER" id="PTHR24305">
    <property type="entry name" value="CYTOCHROME P450"/>
    <property type="match status" value="1"/>
</dbReference>
<keyword evidence="2" id="KW-0503">Monooxygenase</keyword>
<dbReference type="GO" id="GO:0005506">
    <property type="term" value="F:iron ion binding"/>
    <property type="evidence" value="ECO:0007669"/>
    <property type="project" value="InterPro"/>
</dbReference>
<dbReference type="GO" id="GO:0004497">
    <property type="term" value="F:monooxygenase activity"/>
    <property type="evidence" value="ECO:0007669"/>
    <property type="project" value="UniProtKB-KW"/>
</dbReference>
<keyword evidence="3" id="KW-1133">Transmembrane helix</keyword>
<evidence type="ECO:0000256" key="2">
    <source>
        <dbReference type="ARBA" id="ARBA00023033"/>
    </source>
</evidence>
<protein>
    <submittedName>
        <fullName evidence="5">Cytochrome P450</fullName>
    </submittedName>
</protein>
<evidence type="ECO:0000313" key="5">
    <source>
        <dbReference type="WBParaSite" id="jg5658"/>
    </source>
</evidence>
<reference evidence="5" key="1">
    <citation type="submission" date="2022-11" db="UniProtKB">
        <authorList>
            <consortium name="WormBaseParasite"/>
        </authorList>
    </citation>
    <scope>IDENTIFICATION</scope>
</reference>
<dbReference type="GO" id="GO:0020037">
    <property type="term" value="F:heme binding"/>
    <property type="evidence" value="ECO:0007669"/>
    <property type="project" value="InterPro"/>
</dbReference>
<dbReference type="PANTHER" id="PTHR24305:SF166">
    <property type="entry name" value="CYTOCHROME P450 12A4, MITOCHONDRIAL-RELATED"/>
    <property type="match status" value="1"/>
</dbReference>
<evidence type="ECO:0000313" key="4">
    <source>
        <dbReference type="Proteomes" id="UP000887574"/>
    </source>
</evidence>
<keyword evidence="3" id="KW-0472">Membrane</keyword>
<sequence>MNKLDRLSLMVPWLSPLFCSIAQWFWMHKQQQMQRVRGAGENIEGSSKSLGLKQLFLLDIFPIVASESTSNALSEIFYNLAKNPWAQKMLQEEIDGVVDGEEMPTYEQLGRLKFATAVIKESVRLNPAGIHSGCTTYPISTFLNTRVCIKKTSLGNVDVEPGVIIQPDLHAINYDKAVWGDNVEEFYPQR</sequence>
<accession>A0A915EDY5</accession>
<comment type="similarity">
    <text evidence="1">Belongs to the cytochrome P450 family.</text>
</comment>
<proteinExistence type="inferred from homology"/>
<evidence type="ECO:0000256" key="3">
    <source>
        <dbReference type="SAM" id="Phobius"/>
    </source>
</evidence>
<keyword evidence="3" id="KW-0812">Transmembrane</keyword>
<organism evidence="4 5">
    <name type="scientific">Ditylenchus dipsaci</name>
    <dbReference type="NCBI Taxonomy" id="166011"/>
    <lineage>
        <taxon>Eukaryota</taxon>
        <taxon>Metazoa</taxon>
        <taxon>Ecdysozoa</taxon>
        <taxon>Nematoda</taxon>
        <taxon>Chromadorea</taxon>
        <taxon>Rhabditida</taxon>
        <taxon>Tylenchina</taxon>
        <taxon>Tylenchomorpha</taxon>
        <taxon>Sphaerularioidea</taxon>
        <taxon>Anguinidae</taxon>
        <taxon>Anguininae</taxon>
        <taxon>Ditylenchus</taxon>
    </lineage>
</organism>
<evidence type="ECO:0000256" key="1">
    <source>
        <dbReference type="ARBA" id="ARBA00010617"/>
    </source>
</evidence>
<dbReference type="InterPro" id="IPR001128">
    <property type="entry name" value="Cyt_P450"/>
</dbReference>
<dbReference type="InterPro" id="IPR036396">
    <property type="entry name" value="Cyt_P450_sf"/>
</dbReference>
<dbReference type="Proteomes" id="UP000887574">
    <property type="component" value="Unplaced"/>
</dbReference>
<keyword evidence="2" id="KW-0560">Oxidoreductase</keyword>
<feature type="transmembrane region" description="Helical" evidence="3">
    <location>
        <begin position="6"/>
        <end position="27"/>
    </location>
</feature>
<dbReference type="GO" id="GO:0016705">
    <property type="term" value="F:oxidoreductase activity, acting on paired donors, with incorporation or reduction of molecular oxygen"/>
    <property type="evidence" value="ECO:0007669"/>
    <property type="project" value="InterPro"/>
</dbReference>
<dbReference type="SUPFAM" id="SSF48264">
    <property type="entry name" value="Cytochrome P450"/>
    <property type="match status" value="1"/>
</dbReference>
<dbReference type="InterPro" id="IPR050121">
    <property type="entry name" value="Cytochrome_P450_monoxygenase"/>
</dbReference>
<dbReference type="AlphaFoldDB" id="A0A915EDY5"/>
<dbReference type="WBParaSite" id="jg5658">
    <property type="protein sequence ID" value="jg5658"/>
    <property type="gene ID" value="jg5658"/>
</dbReference>
<dbReference type="Gene3D" id="1.10.630.10">
    <property type="entry name" value="Cytochrome P450"/>
    <property type="match status" value="1"/>
</dbReference>